<dbReference type="Proteomes" id="UP000189761">
    <property type="component" value="Unassembled WGS sequence"/>
</dbReference>
<accession>A0A8E2I7K3</accession>
<name>A0A8E2I7K3_9BACI</name>
<sequence length="64" mass="7708">MKNEQEIPKEYCPYCGKNLIRVLSKQEQKKYNLVYVSEKIGISNRDSIIAWECPYCSKTWKREF</sequence>
<dbReference type="EMBL" id="MTLA01000134">
    <property type="protein sequence ID" value="OOP68144.1"/>
    <property type="molecule type" value="Genomic_DNA"/>
</dbReference>
<organism evidence="1 2">
    <name type="scientific">Heyndrickxia oleronia</name>
    <dbReference type="NCBI Taxonomy" id="38875"/>
    <lineage>
        <taxon>Bacteria</taxon>
        <taxon>Bacillati</taxon>
        <taxon>Bacillota</taxon>
        <taxon>Bacilli</taxon>
        <taxon>Bacillales</taxon>
        <taxon>Bacillaceae</taxon>
        <taxon>Heyndrickxia</taxon>
    </lineage>
</organism>
<gene>
    <name evidence="1" type="ORF">BWZ43_12220</name>
</gene>
<evidence type="ECO:0000313" key="1">
    <source>
        <dbReference type="EMBL" id="OOP68144.1"/>
    </source>
</evidence>
<protein>
    <submittedName>
        <fullName evidence="1">Uncharacterized protein</fullName>
    </submittedName>
</protein>
<comment type="caution">
    <text evidence="1">The sequence shown here is derived from an EMBL/GenBank/DDBJ whole genome shotgun (WGS) entry which is preliminary data.</text>
</comment>
<evidence type="ECO:0000313" key="2">
    <source>
        <dbReference type="Proteomes" id="UP000189761"/>
    </source>
</evidence>
<proteinExistence type="predicted"/>
<keyword evidence="2" id="KW-1185">Reference proteome</keyword>
<reference evidence="1 2" key="1">
    <citation type="submission" date="2017-01" db="EMBL/GenBank/DDBJ databases">
        <title>Draft genome sequence of Bacillus oleronius.</title>
        <authorList>
            <person name="Allam M."/>
        </authorList>
    </citation>
    <scope>NUCLEOTIDE SEQUENCE [LARGE SCALE GENOMIC DNA]</scope>
    <source>
        <strain evidence="1 2">DSM 9356</strain>
    </source>
</reference>
<dbReference type="AlphaFoldDB" id="A0A8E2I7K3"/>